<keyword evidence="13" id="KW-0326">Glycosidase</keyword>
<evidence type="ECO:0000256" key="2">
    <source>
        <dbReference type="ARBA" id="ARBA00002631"/>
    </source>
</evidence>
<dbReference type="NCBIfam" id="TIGR00628">
    <property type="entry name" value="ung"/>
    <property type="match status" value="1"/>
</dbReference>
<dbReference type="NCBIfam" id="NF003588">
    <property type="entry name" value="PRK05254.1-1"/>
    <property type="match status" value="1"/>
</dbReference>
<evidence type="ECO:0000256" key="8">
    <source>
        <dbReference type="ARBA" id="ARBA00023204"/>
    </source>
</evidence>
<protein>
    <recommendedName>
        <fullName evidence="5 9">Uracil-DNA glycosylase</fullName>
        <shortName evidence="9">UDG</shortName>
        <ecNumber evidence="4 9">3.2.2.27</ecNumber>
    </recommendedName>
</protein>
<evidence type="ECO:0000256" key="5">
    <source>
        <dbReference type="ARBA" id="ARBA00018429"/>
    </source>
</evidence>
<gene>
    <name evidence="9 13" type="primary">ung</name>
    <name evidence="13" type="ORF">I8J31_04465</name>
</gene>
<evidence type="ECO:0000313" key="13">
    <source>
        <dbReference type="EMBL" id="MBJ7536930.1"/>
    </source>
</evidence>
<dbReference type="EC" id="3.2.2.27" evidence="4 9"/>
<proteinExistence type="inferred from homology"/>
<dbReference type="GO" id="GO:0004844">
    <property type="term" value="F:uracil DNA N-glycosylase activity"/>
    <property type="evidence" value="ECO:0007669"/>
    <property type="project" value="UniProtKB-UniRule"/>
</dbReference>
<dbReference type="InterPro" id="IPR002043">
    <property type="entry name" value="UDG_fam1"/>
</dbReference>
<comment type="caution">
    <text evidence="13">The sequence shown here is derived from an EMBL/GenBank/DDBJ whole genome shotgun (WGS) entry which is preliminary data.</text>
</comment>
<dbReference type="NCBIfam" id="NF003592">
    <property type="entry name" value="PRK05254.1-5"/>
    <property type="match status" value="1"/>
</dbReference>
<feature type="domain" description="Uracil-DNA glycosylase-like" evidence="12">
    <location>
        <begin position="50"/>
        <end position="210"/>
    </location>
</feature>
<comment type="catalytic activity">
    <reaction evidence="1 9 11">
        <text>Hydrolyzes single-stranded DNA or mismatched double-stranded DNA and polynucleotides, releasing free uracil.</text>
        <dbReference type="EC" id="3.2.2.27"/>
    </reaction>
</comment>
<dbReference type="InterPro" id="IPR005122">
    <property type="entry name" value="Uracil-DNA_glycosylase-like"/>
</dbReference>
<feature type="active site" description="Proton acceptor" evidence="9 10">
    <location>
        <position position="65"/>
    </location>
</feature>
<comment type="similarity">
    <text evidence="3 9 11">Belongs to the uracil-DNA glycosylase (UDG) superfamily. UNG family.</text>
</comment>
<dbReference type="CDD" id="cd10027">
    <property type="entry name" value="UDG-F1-like"/>
    <property type="match status" value="1"/>
</dbReference>
<evidence type="ECO:0000256" key="1">
    <source>
        <dbReference type="ARBA" id="ARBA00001400"/>
    </source>
</evidence>
<evidence type="ECO:0000256" key="11">
    <source>
        <dbReference type="RuleBase" id="RU003780"/>
    </source>
</evidence>
<keyword evidence="6 9" id="KW-0227">DNA damage</keyword>
<keyword evidence="9" id="KW-0963">Cytoplasm</keyword>
<dbReference type="Pfam" id="PF03167">
    <property type="entry name" value="UDG"/>
    <property type="match status" value="1"/>
</dbReference>
<dbReference type="Proteomes" id="UP000628710">
    <property type="component" value="Unassembled WGS sequence"/>
</dbReference>
<organism evidence="13 14">
    <name type="scientific">Marinomonas transparens</name>
    <dbReference type="NCBI Taxonomy" id="2795388"/>
    <lineage>
        <taxon>Bacteria</taxon>
        <taxon>Pseudomonadati</taxon>
        <taxon>Pseudomonadota</taxon>
        <taxon>Gammaproteobacteria</taxon>
        <taxon>Oceanospirillales</taxon>
        <taxon>Oceanospirillaceae</taxon>
        <taxon>Marinomonas</taxon>
    </lineage>
</organism>
<evidence type="ECO:0000256" key="4">
    <source>
        <dbReference type="ARBA" id="ARBA00012030"/>
    </source>
</evidence>
<dbReference type="GO" id="GO:0005737">
    <property type="term" value="C:cytoplasm"/>
    <property type="evidence" value="ECO:0007669"/>
    <property type="project" value="UniProtKB-SubCell"/>
</dbReference>
<evidence type="ECO:0000256" key="9">
    <source>
        <dbReference type="HAMAP-Rule" id="MF_00148"/>
    </source>
</evidence>
<evidence type="ECO:0000256" key="7">
    <source>
        <dbReference type="ARBA" id="ARBA00022801"/>
    </source>
</evidence>
<evidence type="ECO:0000256" key="6">
    <source>
        <dbReference type="ARBA" id="ARBA00022763"/>
    </source>
</evidence>
<dbReference type="Gene3D" id="3.40.470.10">
    <property type="entry name" value="Uracil-DNA glycosylase-like domain"/>
    <property type="match status" value="1"/>
</dbReference>
<dbReference type="PANTHER" id="PTHR11264:SF0">
    <property type="entry name" value="URACIL-DNA GLYCOSYLASE"/>
    <property type="match status" value="1"/>
</dbReference>
<dbReference type="InterPro" id="IPR036895">
    <property type="entry name" value="Uracil-DNA_glycosylase-like_sf"/>
</dbReference>
<sequence>MMNLATDWRELLADEFEKDYMLSLQAFLDDANSQQKIIYPQPDDYFTALNSTPFNKVKVVILGQDPYHGEGQAHGLSFSVKPGVKVPPSLVNIYKELEADLGISPVQHGFLKSWAEQGVLLLNSVLTVEAGNAGSHQKKGWELFTDRIIELINQEHDGIVFMLWGAYAQKKGRHIDREKHCVLESVHPSPLSVYRGFFGCRHFSQANSYLESNGKTPINWKLEPLLETNEQIELLL</sequence>
<dbReference type="EMBL" id="JAEMNX010000002">
    <property type="protein sequence ID" value="MBJ7536930.1"/>
    <property type="molecule type" value="Genomic_DNA"/>
</dbReference>
<accession>A0A934JT73</accession>
<dbReference type="FunFam" id="3.40.470.10:FF:000001">
    <property type="entry name" value="Uracil-DNA glycosylase"/>
    <property type="match status" value="1"/>
</dbReference>
<comment type="function">
    <text evidence="2 9 11">Excises uracil residues from the DNA which can arise as a result of misincorporation of dUMP residues by DNA polymerase or due to deamination of cytosine.</text>
</comment>
<reference evidence="13" key="1">
    <citation type="submission" date="2020-12" db="EMBL/GenBank/DDBJ databases">
        <title>Marinomonas arctica sp. nov., a psychrotolerant bacterium isolated from the Arctic.</title>
        <authorList>
            <person name="Zhang Y."/>
        </authorList>
    </citation>
    <scope>NUCLEOTIDE SEQUENCE</scope>
    <source>
        <strain evidence="13">C1424</strain>
    </source>
</reference>
<evidence type="ECO:0000256" key="10">
    <source>
        <dbReference type="PROSITE-ProRule" id="PRU10072"/>
    </source>
</evidence>
<name>A0A934JT73_9GAMM</name>
<dbReference type="RefSeq" id="WP_199467088.1">
    <property type="nucleotide sequence ID" value="NZ_JAEMNX010000002.1"/>
</dbReference>
<keyword evidence="14" id="KW-1185">Reference proteome</keyword>
<dbReference type="SMART" id="SM00987">
    <property type="entry name" value="UreE_C"/>
    <property type="match status" value="1"/>
</dbReference>
<keyword evidence="8 9" id="KW-0234">DNA repair</keyword>
<evidence type="ECO:0000313" key="14">
    <source>
        <dbReference type="Proteomes" id="UP000628710"/>
    </source>
</evidence>
<dbReference type="HAMAP" id="MF_00148">
    <property type="entry name" value="UDG"/>
    <property type="match status" value="1"/>
</dbReference>
<dbReference type="PANTHER" id="PTHR11264">
    <property type="entry name" value="URACIL-DNA GLYCOSYLASE"/>
    <property type="match status" value="1"/>
</dbReference>
<evidence type="ECO:0000259" key="12">
    <source>
        <dbReference type="SMART" id="SM00986"/>
    </source>
</evidence>
<comment type="subcellular location">
    <subcellularLocation>
        <location evidence="9">Cytoplasm</location>
    </subcellularLocation>
</comment>
<dbReference type="GO" id="GO:0097510">
    <property type="term" value="P:base-excision repair, AP site formation via deaminated base removal"/>
    <property type="evidence" value="ECO:0007669"/>
    <property type="project" value="TreeGrafter"/>
</dbReference>
<dbReference type="PROSITE" id="PS00130">
    <property type="entry name" value="U_DNA_GLYCOSYLASE"/>
    <property type="match status" value="1"/>
</dbReference>
<dbReference type="SMART" id="SM00986">
    <property type="entry name" value="UDG"/>
    <property type="match status" value="1"/>
</dbReference>
<dbReference type="NCBIfam" id="NF003589">
    <property type="entry name" value="PRK05254.1-2"/>
    <property type="match status" value="1"/>
</dbReference>
<dbReference type="InterPro" id="IPR018085">
    <property type="entry name" value="Ura-DNA_Glyclase_AS"/>
</dbReference>
<dbReference type="AlphaFoldDB" id="A0A934JT73"/>
<dbReference type="SUPFAM" id="SSF52141">
    <property type="entry name" value="Uracil-DNA glycosylase-like"/>
    <property type="match status" value="1"/>
</dbReference>
<dbReference type="NCBIfam" id="NF003591">
    <property type="entry name" value="PRK05254.1-4"/>
    <property type="match status" value="1"/>
</dbReference>
<evidence type="ECO:0000256" key="3">
    <source>
        <dbReference type="ARBA" id="ARBA00008184"/>
    </source>
</evidence>
<keyword evidence="7 9" id="KW-0378">Hydrolase</keyword>